<organism evidence="2 3">
    <name type="scientific">Frondihabitans australicus</name>
    <dbReference type="NCBI Taxonomy" id="386892"/>
    <lineage>
        <taxon>Bacteria</taxon>
        <taxon>Bacillati</taxon>
        <taxon>Actinomycetota</taxon>
        <taxon>Actinomycetes</taxon>
        <taxon>Micrococcales</taxon>
        <taxon>Microbacteriaceae</taxon>
        <taxon>Frondihabitans</taxon>
    </lineage>
</organism>
<dbReference type="EMBL" id="RBKS01000001">
    <property type="protein sequence ID" value="RKR73690.1"/>
    <property type="molecule type" value="Genomic_DNA"/>
</dbReference>
<dbReference type="Pfam" id="PF14040">
    <property type="entry name" value="DNase_NucA_NucB"/>
    <property type="match status" value="1"/>
</dbReference>
<evidence type="ECO:0000259" key="1">
    <source>
        <dbReference type="Pfam" id="PF14040"/>
    </source>
</evidence>
<dbReference type="Proteomes" id="UP000280008">
    <property type="component" value="Unassembled WGS sequence"/>
</dbReference>
<dbReference type="AlphaFoldDB" id="A0A495IDH2"/>
<protein>
    <submittedName>
        <fullName evidence="2">Deoxyribonuclease NucA/NucB</fullName>
    </submittedName>
</protein>
<sequence>MNAMKSKTCSAPSSAGTYECLEPATVANVGKAEMAKLQKAAAGIETKPSNSAKAPQQSAAAVDADGTPLYPVDSCQKAQPEGEVVQTRFEACQLDDWVADIYQTDDDGSQELIGWVDGIDAIYSQMVDGSTNWASGVDLEVLDTVGAGASAVLTAEPVCAGDACNVLEIDAINMDPVTAEDEQIGSAYYDWTPVKGGTGLGEVAWTVTVETPGAVPGTAEFRNVPTRCDKALPNSNSVGCVDPDTTEYILFDTTVLPSFTHHLAEALGSGLPGADYGSNPSPLHRLVNATLRNKNRSTACPASFPRPSGESCDEYPFASTKEGAFTGNGAGARTFDGCDITLPNPSSTGPTGCSVCMIDATQNSKAGSDLQVQLYRPYRMLDGDTFNVDYTVIN</sequence>
<keyword evidence="3" id="KW-1185">Reference proteome</keyword>
<gene>
    <name evidence="2" type="ORF">C8E83_0784</name>
</gene>
<accession>A0A495IDH2</accession>
<name>A0A495IDH2_9MICO</name>
<reference evidence="2 3" key="1">
    <citation type="submission" date="2018-10" db="EMBL/GenBank/DDBJ databases">
        <title>Sequencing the genomes of 1000 actinobacteria strains.</title>
        <authorList>
            <person name="Klenk H.-P."/>
        </authorList>
    </citation>
    <scope>NUCLEOTIDE SEQUENCE [LARGE SCALE GENOMIC DNA]</scope>
    <source>
        <strain evidence="2 3">DSM 17894</strain>
    </source>
</reference>
<evidence type="ECO:0000313" key="3">
    <source>
        <dbReference type="Proteomes" id="UP000280008"/>
    </source>
</evidence>
<feature type="domain" description="Deoxyribonuclease NucA/NucB" evidence="1">
    <location>
        <begin position="299"/>
        <end position="388"/>
    </location>
</feature>
<evidence type="ECO:0000313" key="2">
    <source>
        <dbReference type="EMBL" id="RKR73690.1"/>
    </source>
</evidence>
<proteinExistence type="predicted"/>
<comment type="caution">
    <text evidence="2">The sequence shown here is derived from an EMBL/GenBank/DDBJ whole genome shotgun (WGS) entry which is preliminary data.</text>
</comment>
<dbReference type="InterPro" id="IPR029476">
    <property type="entry name" value="DNase_NucA_NucB"/>
</dbReference>